<evidence type="ECO:0000313" key="2">
    <source>
        <dbReference type="Proteomes" id="UP000282125"/>
    </source>
</evidence>
<dbReference type="Proteomes" id="UP000282125">
    <property type="component" value="Unassembled WGS sequence"/>
</dbReference>
<dbReference type="EMBL" id="RRAZ01000030">
    <property type="protein sequence ID" value="RRH71401.1"/>
    <property type="molecule type" value="Genomic_DNA"/>
</dbReference>
<protein>
    <submittedName>
        <fullName evidence="1">Uncharacterized protein</fullName>
    </submittedName>
</protein>
<sequence>MREEATAFLDAGIAWLEGEQARDQKCSAEAARLRQILTQATPPEGMQAAPVAPARGIMQRVNDAAGPYWRGADQLSVMCRQARARHKGDAPFVAPFTPGQIAMARHYQTLVEQHDSAGMKCASVEARGGGGGGSGQGGFIEALLRDREEIRSLHQRIGDGFALQVRRGAGSGRRPITLRRLVDAVCLEDQDVTAVLRAHGWAAKGEAREALRAALSEALDRMQGYRLKKGD</sequence>
<proteinExistence type="predicted"/>
<gene>
    <name evidence="1" type="ORF">EG244_16370</name>
</gene>
<evidence type="ECO:0000313" key="1">
    <source>
        <dbReference type="EMBL" id="RRH71401.1"/>
    </source>
</evidence>
<comment type="caution">
    <text evidence="1">The sequence shown here is derived from an EMBL/GenBank/DDBJ whole genome shotgun (WGS) entry which is preliminary data.</text>
</comment>
<reference evidence="1 2" key="1">
    <citation type="submission" date="2018-11" db="EMBL/GenBank/DDBJ databases">
        <title>Gemmobacter sp. nov., YIM 102744-1 draft genome.</title>
        <authorList>
            <person name="Li G."/>
            <person name="Jiang Y."/>
        </authorList>
    </citation>
    <scope>NUCLEOTIDE SEQUENCE [LARGE SCALE GENOMIC DNA]</scope>
    <source>
        <strain evidence="1 2">YIM 102744-1</strain>
    </source>
</reference>
<accession>A0A3P3DB07</accession>
<dbReference type="AlphaFoldDB" id="A0A3P3DB07"/>
<organism evidence="1 2">
    <name type="scientific">Falsigemmobacter faecalis</name>
    <dbReference type="NCBI Taxonomy" id="2488730"/>
    <lineage>
        <taxon>Bacteria</taxon>
        <taxon>Pseudomonadati</taxon>
        <taxon>Pseudomonadota</taxon>
        <taxon>Alphaproteobacteria</taxon>
        <taxon>Rhodobacterales</taxon>
        <taxon>Paracoccaceae</taxon>
        <taxon>Falsigemmobacter</taxon>
    </lineage>
</organism>
<dbReference type="OrthoDB" id="7667008at2"/>
<name>A0A3P3DB07_9RHOB</name>
<keyword evidence="2" id="KW-1185">Reference proteome</keyword>